<dbReference type="Proteomes" id="UP000061382">
    <property type="component" value="Chromosome"/>
</dbReference>
<organism evidence="1 2">
    <name type="scientific">Rufibacter tibetensis</name>
    <dbReference type="NCBI Taxonomy" id="512763"/>
    <lineage>
        <taxon>Bacteria</taxon>
        <taxon>Pseudomonadati</taxon>
        <taxon>Bacteroidota</taxon>
        <taxon>Cytophagia</taxon>
        <taxon>Cytophagales</taxon>
        <taxon>Hymenobacteraceae</taxon>
        <taxon>Rufibacter</taxon>
    </lineage>
</organism>
<dbReference type="PATRIC" id="fig|512763.3.peg.4603"/>
<evidence type="ECO:0000313" key="1">
    <source>
        <dbReference type="EMBL" id="ALJ01006.1"/>
    </source>
</evidence>
<dbReference type="KEGG" id="rti:DC20_20945"/>
<dbReference type="AlphaFoldDB" id="A0A0P0D260"/>
<keyword evidence="2" id="KW-1185">Reference proteome</keyword>
<dbReference type="EMBL" id="CP012643">
    <property type="protein sequence ID" value="ALJ01006.1"/>
    <property type="molecule type" value="Genomic_DNA"/>
</dbReference>
<dbReference type="PROSITE" id="PS51257">
    <property type="entry name" value="PROKAR_LIPOPROTEIN"/>
    <property type="match status" value="1"/>
</dbReference>
<protein>
    <submittedName>
        <fullName evidence="1">Uncharacterized protein</fullName>
    </submittedName>
</protein>
<proteinExistence type="predicted"/>
<evidence type="ECO:0000313" key="2">
    <source>
        <dbReference type="Proteomes" id="UP000061382"/>
    </source>
</evidence>
<sequence length="127" mass="14187">MRKKELMEKVCKILFLALGLGFFSCSDEDGAEAYKVRYVVDGDGVEEIKYNINNINYSVKKSFANGWDTTFTHPSKQKLQLQAKAKGSTSASLAGTIFLNDVEVAKQVDQTKDSEGKFEVKAEHQIQ</sequence>
<accession>A0A0P0D260</accession>
<gene>
    <name evidence="1" type="ORF">DC20_20945</name>
</gene>
<dbReference type="RefSeq" id="WP_062545642.1">
    <property type="nucleotide sequence ID" value="NZ_CP012643.1"/>
</dbReference>
<reference evidence="1 2" key="1">
    <citation type="submission" date="2015-08" db="EMBL/GenBank/DDBJ databases">
        <title>Complete genome sequence of Rufibacter tibetensis strain 1351t, a radiation-resistant bacterium from tibet plateau.</title>
        <authorList>
            <person name="Dai J."/>
        </authorList>
    </citation>
    <scope>NUCLEOTIDE SEQUENCE [LARGE SCALE GENOMIC DNA]</scope>
    <source>
        <strain evidence="1 2">1351</strain>
    </source>
</reference>
<name>A0A0P0D260_9BACT</name>